<gene>
    <name evidence="3" type="ORF">RRF57_005984</name>
</gene>
<feature type="region of interest" description="Disordered" evidence="1">
    <location>
        <begin position="197"/>
        <end position="231"/>
    </location>
</feature>
<reference evidence="3 4" key="1">
    <citation type="submission" date="2023-10" db="EMBL/GenBank/DDBJ databases">
        <title>Draft genome sequence of Xylaria bambusicola isolate GMP-LS, the root and basal stem rot pathogen of sugarcane in Indonesia.</title>
        <authorList>
            <person name="Selvaraj P."/>
            <person name="Muralishankar V."/>
            <person name="Muruganantham S."/>
            <person name="Sp S."/>
            <person name="Haryani S."/>
            <person name="Lau K.J.X."/>
            <person name="Naqvi N.I."/>
        </authorList>
    </citation>
    <scope>NUCLEOTIDE SEQUENCE [LARGE SCALE GENOMIC DNA]</scope>
    <source>
        <strain evidence="3">GMP-LS</strain>
    </source>
</reference>
<evidence type="ECO:0000313" key="3">
    <source>
        <dbReference type="EMBL" id="KAK5630269.1"/>
    </source>
</evidence>
<name>A0AAN7URJ2_9PEZI</name>
<feature type="compositionally biased region" description="Basic and acidic residues" evidence="1">
    <location>
        <begin position="92"/>
        <end position="111"/>
    </location>
</feature>
<evidence type="ECO:0000256" key="1">
    <source>
        <dbReference type="SAM" id="MobiDB-lite"/>
    </source>
</evidence>
<evidence type="ECO:0000313" key="4">
    <source>
        <dbReference type="Proteomes" id="UP001305414"/>
    </source>
</evidence>
<sequence length="231" mass="26262">MLPGFSKNLLAAIKMIESLLGSFQSRIKSVERELWKEYQSLENSLEMRTKKLERLEALVRSGITSGNLDTQTRLSQLETAYRTLKIEHATLQRAHDARSRSAGYGERKEYIEGSPSPLVPTGPIGKESKLPRSSKMTQVESTSSRSTSSMTRTSSNMGGASDLGRVNSGSDNGRVTEHQWMLRLRELEYKLKEEREARQMDRMAARQRIQDSERQNNELAAELVRAQRKKE</sequence>
<organism evidence="3 4">
    <name type="scientific">Xylaria bambusicola</name>
    <dbReference type="NCBI Taxonomy" id="326684"/>
    <lineage>
        <taxon>Eukaryota</taxon>
        <taxon>Fungi</taxon>
        <taxon>Dikarya</taxon>
        <taxon>Ascomycota</taxon>
        <taxon>Pezizomycotina</taxon>
        <taxon>Sordariomycetes</taxon>
        <taxon>Xylariomycetidae</taxon>
        <taxon>Xylariales</taxon>
        <taxon>Xylariaceae</taxon>
        <taxon>Xylaria</taxon>
    </lineage>
</organism>
<accession>A0AAN7URJ2</accession>
<dbReference type="Proteomes" id="UP001305414">
    <property type="component" value="Unassembled WGS sequence"/>
</dbReference>
<proteinExistence type="predicted"/>
<feature type="region of interest" description="Disordered" evidence="1">
    <location>
        <begin position="92"/>
        <end position="179"/>
    </location>
</feature>
<evidence type="ECO:0000259" key="2">
    <source>
        <dbReference type="Pfam" id="PF12808"/>
    </source>
</evidence>
<protein>
    <recommendedName>
        <fullName evidence="2">Mto1-like Mto2p-binding domain-containing protein</fullName>
    </recommendedName>
</protein>
<feature type="compositionally biased region" description="Low complexity" evidence="1">
    <location>
        <begin position="141"/>
        <end position="155"/>
    </location>
</feature>
<comment type="caution">
    <text evidence="3">The sequence shown here is derived from an EMBL/GenBank/DDBJ whole genome shotgun (WGS) entry which is preliminary data.</text>
</comment>
<keyword evidence="4" id="KW-1185">Reference proteome</keyword>
<feature type="compositionally biased region" description="Basic and acidic residues" evidence="1">
    <location>
        <begin position="197"/>
        <end position="216"/>
    </location>
</feature>
<dbReference type="Pfam" id="PF12808">
    <property type="entry name" value="Mto2_bdg"/>
    <property type="match status" value="1"/>
</dbReference>
<feature type="domain" description="Mto1-like Mto2p-binding" evidence="2">
    <location>
        <begin position="180"/>
        <end position="228"/>
    </location>
</feature>
<dbReference type="AlphaFoldDB" id="A0AAN7URJ2"/>
<dbReference type="EMBL" id="JAWHQM010000015">
    <property type="protein sequence ID" value="KAK5630269.1"/>
    <property type="molecule type" value="Genomic_DNA"/>
</dbReference>
<dbReference type="InterPro" id="IPR024545">
    <property type="entry name" value="Mto1-like_Mto2p-bd"/>
</dbReference>